<feature type="binding site" evidence="8">
    <location>
        <position position="288"/>
    </location>
    <ligand>
        <name>a divalent metal cation</name>
        <dbReference type="ChEBI" id="CHEBI:60240"/>
    </ligand>
</feature>
<dbReference type="Pfam" id="PF03949">
    <property type="entry name" value="Malic_M"/>
    <property type="match status" value="1"/>
</dbReference>
<protein>
    <submittedName>
        <fullName evidence="12">Malate oxidoreductase</fullName>
        <ecNumber evidence="12">1.1.1.38</ecNumber>
    </submittedName>
</protein>
<accession>F2BC08</accession>
<feature type="binding site" evidence="8">
    <location>
        <position position="312"/>
    </location>
    <ligand>
        <name>a divalent metal cation</name>
        <dbReference type="ChEBI" id="CHEBI:60240"/>
    </ligand>
</feature>
<feature type="domain" description="Malic enzyme NAD-binding" evidence="10">
    <location>
        <begin position="313"/>
        <end position="572"/>
    </location>
</feature>
<comment type="caution">
    <text evidence="12">The sequence shown here is derived from an EMBL/GenBank/DDBJ whole genome shotgun (WGS) entry which is preliminary data.</text>
</comment>
<dbReference type="PROSITE" id="PS00331">
    <property type="entry name" value="MALIC_ENZYMES"/>
    <property type="match status" value="1"/>
</dbReference>
<dbReference type="EC" id="1.1.1.38" evidence="12"/>
<evidence type="ECO:0000313" key="12">
    <source>
        <dbReference type="EMBL" id="EGF11068.1"/>
    </source>
</evidence>
<feature type="active site" description="Proton donor" evidence="6">
    <location>
        <position position="144"/>
    </location>
</feature>
<dbReference type="EMBL" id="AFAY01000025">
    <property type="protein sequence ID" value="EGF11068.1"/>
    <property type="molecule type" value="Genomic_DNA"/>
</dbReference>
<dbReference type="InterPro" id="IPR012302">
    <property type="entry name" value="Malic_NAD-bd"/>
</dbReference>
<evidence type="ECO:0000256" key="9">
    <source>
        <dbReference type="RuleBase" id="RU003427"/>
    </source>
</evidence>
<dbReference type="GO" id="GO:0051287">
    <property type="term" value="F:NAD binding"/>
    <property type="evidence" value="ECO:0007669"/>
    <property type="project" value="InterPro"/>
</dbReference>
<keyword evidence="4 12" id="KW-0560">Oxidoreductase</keyword>
<comment type="cofactor">
    <cofactor evidence="1">
        <name>Mn(2+)</name>
        <dbReference type="ChEBI" id="CHEBI:29035"/>
    </cofactor>
</comment>
<keyword evidence="13" id="KW-1185">Reference proteome</keyword>
<dbReference type="GO" id="GO:0005829">
    <property type="term" value="C:cytosol"/>
    <property type="evidence" value="ECO:0007669"/>
    <property type="project" value="TreeGrafter"/>
</dbReference>
<evidence type="ECO:0000256" key="5">
    <source>
        <dbReference type="ARBA" id="ARBA00023027"/>
    </source>
</evidence>
<dbReference type="SUPFAM" id="SSF53223">
    <property type="entry name" value="Aminoacid dehydrogenase-like, N-terminal domain"/>
    <property type="match status" value="1"/>
</dbReference>
<evidence type="ECO:0000259" key="11">
    <source>
        <dbReference type="SMART" id="SM01274"/>
    </source>
</evidence>
<dbReference type="InterPro" id="IPR015884">
    <property type="entry name" value="Malic_enzyme_CS"/>
</dbReference>
<dbReference type="NCBIfam" id="NF010052">
    <property type="entry name" value="PRK13529.1"/>
    <property type="match status" value="1"/>
</dbReference>
<evidence type="ECO:0000256" key="2">
    <source>
        <dbReference type="ARBA" id="ARBA00008785"/>
    </source>
</evidence>
<dbReference type="InterPro" id="IPR037062">
    <property type="entry name" value="Malic_N_dom_sf"/>
</dbReference>
<dbReference type="SUPFAM" id="SSF51735">
    <property type="entry name" value="NAD(P)-binding Rossmann-fold domains"/>
    <property type="match status" value="1"/>
</dbReference>
<dbReference type="Gene3D" id="3.40.50.720">
    <property type="entry name" value="NAD(P)-binding Rossmann-like Domain"/>
    <property type="match status" value="1"/>
</dbReference>
<dbReference type="InterPro" id="IPR036291">
    <property type="entry name" value="NAD(P)-bd_dom_sf"/>
</dbReference>
<dbReference type="PANTHER" id="PTHR23406">
    <property type="entry name" value="MALIC ENZYME-RELATED"/>
    <property type="match status" value="1"/>
</dbReference>
<comment type="cofactor">
    <cofactor evidence="8">
        <name>Mg(2+)</name>
        <dbReference type="ChEBI" id="CHEBI:18420"/>
    </cofactor>
    <cofactor evidence="8">
        <name>Mn(2+)</name>
        <dbReference type="ChEBI" id="CHEBI:29035"/>
    </cofactor>
    <text evidence="8">Divalent metal cations. Prefers magnesium or manganese.</text>
</comment>
<dbReference type="PANTHER" id="PTHR23406:SF34">
    <property type="entry name" value="NAD-DEPENDENT MALIC ENZYME, MITOCHONDRIAL"/>
    <property type="match status" value="1"/>
</dbReference>
<dbReference type="CDD" id="cd05312">
    <property type="entry name" value="NAD_bind_1_malic_enz"/>
    <property type="match status" value="1"/>
</dbReference>
<name>F2BC08_9NEIS</name>
<dbReference type="GO" id="GO:0006108">
    <property type="term" value="P:malate metabolic process"/>
    <property type="evidence" value="ECO:0007669"/>
    <property type="project" value="TreeGrafter"/>
</dbReference>
<dbReference type="PRINTS" id="PR00072">
    <property type="entry name" value="MALOXRDTASE"/>
</dbReference>
<organism evidence="12 13">
    <name type="scientific">Neisseria bacilliformis ATCC BAA-1200</name>
    <dbReference type="NCBI Taxonomy" id="888742"/>
    <lineage>
        <taxon>Bacteria</taxon>
        <taxon>Pseudomonadati</taxon>
        <taxon>Pseudomonadota</taxon>
        <taxon>Betaproteobacteria</taxon>
        <taxon>Neisseriales</taxon>
        <taxon>Neisseriaceae</taxon>
        <taxon>Neisseria</taxon>
    </lineage>
</organism>
<dbReference type="STRING" id="267212.GCA_001063965_02081"/>
<evidence type="ECO:0000256" key="7">
    <source>
        <dbReference type="PIRSR" id="PIRSR000106-2"/>
    </source>
</evidence>
<evidence type="ECO:0000256" key="6">
    <source>
        <dbReference type="PIRSR" id="PIRSR000106-1"/>
    </source>
</evidence>
<dbReference type="Gene3D" id="3.40.50.10380">
    <property type="entry name" value="Malic enzyme, N-terminal domain"/>
    <property type="match status" value="1"/>
</dbReference>
<dbReference type="PIRSF" id="PIRSF000106">
    <property type="entry name" value="ME"/>
    <property type="match status" value="1"/>
</dbReference>
<proteinExistence type="inferred from homology"/>
<evidence type="ECO:0000256" key="8">
    <source>
        <dbReference type="PIRSR" id="PIRSR000106-3"/>
    </source>
</evidence>
<evidence type="ECO:0000256" key="3">
    <source>
        <dbReference type="ARBA" id="ARBA00022723"/>
    </source>
</evidence>
<evidence type="ECO:0000313" key="13">
    <source>
        <dbReference type="Proteomes" id="UP000004105"/>
    </source>
</evidence>
<feature type="active site" description="Proton acceptor" evidence="6">
    <location>
        <position position="217"/>
    </location>
</feature>
<feature type="binding site" evidence="7">
    <location>
        <position position="504"/>
    </location>
    <ligand>
        <name>(S)-malate</name>
        <dbReference type="ChEBI" id="CHEBI:15589"/>
    </ligand>
</feature>
<dbReference type="SMART" id="SM00919">
    <property type="entry name" value="Malic_M"/>
    <property type="match status" value="1"/>
</dbReference>
<dbReference type="GO" id="GO:0004470">
    <property type="term" value="F:malic enzyme activity"/>
    <property type="evidence" value="ECO:0007669"/>
    <property type="project" value="InterPro"/>
</dbReference>
<keyword evidence="3 8" id="KW-0479">Metal-binding</keyword>
<dbReference type="GO" id="GO:0046872">
    <property type="term" value="F:metal ion binding"/>
    <property type="evidence" value="ECO:0007669"/>
    <property type="project" value="UniProtKB-KW"/>
</dbReference>
<dbReference type="SMART" id="SM01274">
    <property type="entry name" value="malic"/>
    <property type="match status" value="1"/>
</dbReference>
<evidence type="ECO:0000256" key="1">
    <source>
        <dbReference type="ARBA" id="ARBA00001936"/>
    </source>
</evidence>
<dbReference type="Pfam" id="PF00390">
    <property type="entry name" value="malic"/>
    <property type="match status" value="1"/>
</dbReference>
<reference evidence="12 13" key="1">
    <citation type="submission" date="2011-02" db="EMBL/GenBank/DDBJ databases">
        <authorList>
            <person name="Muzny D."/>
            <person name="Qin X."/>
            <person name="Deng J."/>
            <person name="Jiang H."/>
            <person name="Liu Y."/>
            <person name="Qu J."/>
            <person name="Song X.-Z."/>
            <person name="Zhang L."/>
            <person name="Thornton R."/>
            <person name="Coyle M."/>
            <person name="Francisco L."/>
            <person name="Jackson L."/>
            <person name="Javaid M."/>
            <person name="Korchina V."/>
            <person name="Kovar C."/>
            <person name="Mata R."/>
            <person name="Mathew T."/>
            <person name="Ngo R."/>
            <person name="Nguyen L."/>
            <person name="Nguyen N."/>
            <person name="Okwuonu G."/>
            <person name="Ongeri F."/>
            <person name="Pham C."/>
            <person name="Simmons D."/>
            <person name="Wilczek-Boney K."/>
            <person name="Hale W."/>
            <person name="Jakkamsetti A."/>
            <person name="Pham P."/>
            <person name="Ruth R."/>
            <person name="San Lucas F."/>
            <person name="Warren J."/>
            <person name="Zhang J."/>
            <person name="Zhao Z."/>
            <person name="Zhou C."/>
            <person name="Zhu D."/>
            <person name="Lee S."/>
            <person name="Bess C."/>
            <person name="Blankenburg K."/>
            <person name="Forbes L."/>
            <person name="Fu Q."/>
            <person name="Gubbala S."/>
            <person name="Hirani K."/>
            <person name="Jayaseelan J.C."/>
            <person name="Lara F."/>
            <person name="Munidasa M."/>
            <person name="Palculict T."/>
            <person name="Patil S."/>
            <person name="Pu L.-L."/>
            <person name="Saada N."/>
            <person name="Tang L."/>
            <person name="Weissenberger G."/>
            <person name="Zhu Y."/>
            <person name="Hemphill L."/>
            <person name="Shang Y."/>
            <person name="Youmans B."/>
            <person name="Ayvaz T."/>
            <person name="Ross M."/>
            <person name="Santibanez J."/>
            <person name="Aqrawi P."/>
            <person name="Gross S."/>
            <person name="Joshi V."/>
            <person name="Fowler G."/>
            <person name="Nazareth L."/>
            <person name="Reid J."/>
            <person name="Worley K."/>
            <person name="Petrosino J."/>
            <person name="Highlander S."/>
            <person name="Gibbs R."/>
        </authorList>
    </citation>
    <scope>NUCLEOTIDE SEQUENCE [LARGE SCALE GENOMIC DNA]</scope>
    <source>
        <strain evidence="12 13">ATCC BAA-1200</strain>
    </source>
</reference>
<dbReference type="AlphaFoldDB" id="F2BC08"/>
<dbReference type="InterPro" id="IPR012301">
    <property type="entry name" value="Malic_N_dom"/>
</dbReference>
<dbReference type="InterPro" id="IPR046346">
    <property type="entry name" value="Aminoacid_DH-like_N_sf"/>
</dbReference>
<dbReference type="HOGENOM" id="CLU_011405_5_2_4"/>
<dbReference type="GO" id="GO:0016616">
    <property type="term" value="F:oxidoreductase activity, acting on the CH-OH group of donors, NAD or NADP as acceptor"/>
    <property type="evidence" value="ECO:0007669"/>
    <property type="project" value="InterPro"/>
</dbReference>
<gene>
    <name evidence="12" type="primary">sfcA</name>
    <name evidence="12" type="ORF">HMPREF9123_1263</name>
</gene>
<evidence type="ECO:0000259" key="10">
    <source>
        <dbReference type="SMART" id="SM00919"/>
    </source>
</evidence>
<feature type="binding site" evidence="7">
    <location>
        <position position="460"/>
    </location>
    <ligand>
        <name>(S)-malate</name>
        <dbReference type="ChEBI" id="CHEBI:15589"/>
    </ligand>
</feature>
<comment type="similarity">
    <text evidence="2 9">Belongs to the malic enzymes family.</text>
</comment>
<evidence type="ECO:0000256" key="4">
    <source>
        <dbReference type="ARBA" id="ARBA00023002"/>
    </source>
</evidence>
<sequence>MHLPFYDAKSAAKVECQQTPVIIPESEKAVCNSSSRWFGFQAAFVPIPFRRHAMSNTPAIMQNPLTNKGTAFTLEERERYGLTGRLPAAVETLDQQAARAYCQFSSYEKDMEKYIFLDQLHNRNETLYYRLLTDHLAEMLPIVYDPTVGEAIKKWSRDYRRSRAVYLDVNRPEAVRASFETLGLGADDVDLIVVSDAEEILGIGDWGVNGTDISIGKLAVYTAAAGIDPARAIAVNLDVGTDNEALLNDPAYLGNRHARVRGECYDALIKTYLQTASELFPNALLHFEDFGPSNARRILVENRDRYRIFNDDMQGTGAIVMAAVFSGLKVTKQTFAEQRLAVYGAGTAGTGMADQISAAMERDGLSREEAKKRVWLIDINGLVTDDMPDLPDYQREYARPAAEVADWARKDGKIGLLEVVKQVKPTILIGTSTDHGAFTEEVVKALAAGVERPILLPLSNPTEKIEVMPADAVEWTDGKALISIGIPVPPVSYKGVDYHIGQANNAMLYPGLGLGVIVSGAKQVTDGMLLAAAEAVASQVNPQDLGASLLPPVDNLRASSATVAVAVAKQAAKDGVAAKQPENRVQAVQDAMWQPVYR</sequence>
<keyword evidence="5" id="KW-0520">NAD</keyword>
<feature type="domain" description="Malic enzyme N-terminal" evidence="11">
    <location>
        <begin position="121"/>
        <end position="307"/>
    </location>
</feature>
<dbReference type="Proteomes" id="UP000004105">
    <property type="component" value="Unassembled WGS sequence"/>
</dbReference>
<feature type="binding site" evidence="8">
    <location>
        <position position="289"/>
    </location>
    <ligand>
        <name>a divalent metal cation</name>
        <dbReference type="ChEBI" id="CHEBI:60240"/>
    </ligand>
</feature>
<dbReference type="InterPro" id="IPR001891">
    <property type="entry name" value="Malic_OxRdtase"/>
</dbReference>